<feature type="compositionally biased region" description="Basic residues" evidence="1">
    <location>
        <begin position="1"/>
        <end position="10"/>
    </location>
</feature>
<evidence type="ECO:0000256" key="1">
    <source>
        <dbReference type="SAM" id="MobiDB-lite"/>
    </source>
</evidence>
<evidence type="ECO:0000313" key="3">
    <source>
        <dbReference type="Proteomes" id="UP001157418"/>
    </source>
</evidence>
<protein>
    <submittedName>
        <fullName evidence="2">Uncharacterized protein</fullName>
    </submittedName>
</protein>
<sequence length="141" mass="16045">MKALKRLRFLRKNDGDQEKATKKVEKPKEIIIEESSKELIPSKSGVLKKLRKLSHTTRTSLDDQSPIVHKAQLNRKGVKVREIPAPVSPLSKKRRAEEMAKHIAKKTKKRKLIVREGSSESKIVLETPLGLTSSKENNSRF</sequence>
<name>A0AAU9NCN1_9ASTR</name>
<dbReference type="EMBL" id="CAKMRJ010004445">
    <property type="protein sequence ID" value="CAH1435499.1"/>
    <property type="molecule type" value="Genomic_DNA"/>
</dbReference>
<dbReference type="Proteomes" id="UP001157418">
    <property type="component" value="Unassembled WGS sequence"/>
</dbReference>
<comment type="caution">
    <text evidence="2">The sequence shown here is derived from an EMBL/GenBank/DDBJ whole genome shotgun (WGS) entry which is preliminary data.</text>
</comment>
<feature type="region of interest" description="Disordered" evidence="1">
    <location>
        <begin position="1"/>
        <end position="22"/>
    </location>
</feature>
<proteinExistence type="predicted"/>
<organism evidence="2 3">
    <name type="scientific">Lactuca virosa</name>
    <dbReference type="NCBI Taxonomy" id="75947"/>
    <lineage>
        <taxon>Eukaryota</taxon>
        <taxon>Viridiplantae</taxon>
        <taxon>Streptophyta</taxon>
        <taxon>Embryophyta</taxon>
        <taxon>Tracheophyta</taxon>
        <taxon>Spermatophyta</taxon>
        <taxon>Magnoliopsida</taxon>
        <taxon>eudicotyledons</taxon>
        <taxon>Gunneridae</taxon>
        <taxon>Pentapetalae</taxon>
        <taxon>asterids</taxon>
        <taxon>campanulids</taxon>
        <taxon>Asterales</taxon>
        <taxon>Asteraceae</taxon>
        <taxon>Cichorioideae</taxon>
        <taxon>Cichorieae</taxon>
        <taxon>Lactucinae</taxon>
        <taxon>Lactuca</taxon>
    </lineage>
</organism>
<gene>
    <name evidence="2" type="ORF">LVIROSA_LOCUS21936</name>
</gene>
<reference evidence="2 3" key="1">
    <citation type="submission" date="2022-01" db="EMBL/GenBank/DDBJ databases">
        <authorList>
            <person name="Xiong W."/>
            <person name="Schranz E."/>
        </authorList>
    </citation>
    <scope>NUCLEOTIDE SEQUENCE [LARGE SCALE GENOMIC DNA]</scope>
</reference>
<feature type="compositionally biased region" description="Basic and acidic residues" evidence="1">
    <location>
        <begin position="11"/>
        <end position="22"/>
    </location>
</feature>
<dbReference type="AlphaFoldDB" id="A0AAU9NCN1"/>
<evidence type="ECO:0000313" key="2">
    <source>
        <dbReference type="EMBL" id="CAH1435499.1"/>
    </source>
</evidence>
<accession>A0AAU9NCN1</accession>
<keyword evidence="3" id="KW-1185">Reference proteome</keyword>